<dbReference type="PANTHER" id="PTHR13847">
    <property type="entry name" value="SARCOSINE DEHYDROGENASE-RELATED"/>
    <property type="match status" value="1"/>
</dbReference>
<dbReference type="AlphaFoldDB" id="A0A6B2QTT7"/>
<comment type="caution">
    <text evidence="3">The sequence shown here is derived from an EMBL/GenBank/DDBJ whole genome shotgun (WGS) entry which is preliminary data.</text>
</comment>
<reference evidence="3" key="1">
    <citation type="submission" date="2020-02" db="EMBL/GenBank/DDBJ databases">
        <authorList>
            <person name="Chen W.-M."/>
        </authorList>
    </citation>
    <scope>NUCLEOTIDE SEQUENCE</scope>
    <source>
        <strain evidence="3">NBD-18</strain>
    </source>
</reference>
<keyword evidence="1" id="KW-0560">Oxidoreductase</keyword>
<sequence>MIADKNTPEHVVVIGAGIVGAASAFNLVQAGHRVTIIEPGDPGDTHATSYGNAGWLSSHSVLPPASPGVWKQVPKWLADPLGPLAIRWKYLPKATPWLIRYLAAAWTYPQIERTARSLRSLLKDAAQLHQQMAHTAGLDDLIVRRGLLHAYLSRQSFEQDARAWQIRRKEGVQWQELNESELRNLEPDLDPRYTFGVLVPETGNCTNPGAYTAGLVRYAQQQGATLIKGQATGFRIEHGRLKAILTDQGEISCTKSVISVGSRAKRLAEMAGDRISLETERGYHAVLRQPEAGPRIPTMFADCKVITSPMQQGLRIAGQVEIAENDDTPNWRRAEILRDLLLTLYPGLARDLSADRIDLWMGRRPSTPDGLPCIGLASGSNDIIHAYGHGHVGLVGSARTGRLVAQLASGQPTDIPLGPFSPQRFR</sequence>
<evidence type="ECO:0000259" key="2">
    <source>
        <dbReference type="Pfam" id="PF01266"/>
    </source>
</evidence>
<dbReference type="Gene3D" id="3.30.9.10">
    <property type="entry name" value="D-Amino Acid Oxidase, subunit A, domain 2"/>
    <property type="match status" value="1"/>
</dbReference>
<feature type="domain" description="FAD dependent oxidoreductase" evidence="2">
    <location>
        <begin position="10"/>
        <end position="407"/>
    </location>
</feature>
<accession>A0A6B2QTT7</accession>
<dbReference type="SUPFAM" id="SSF51905">
    <property type="entry name" value="FAD/NAD(P)-binding domain"/>
    <property type="match status" value="1"/>
</dbReference>
<name>A0A6B2QTT7_9BURK</name>
<gene>
    <name evidence="3" type="ORF">G3I67_00760</name>
</gene>
<dbReference type="Pfam" id="PF01266">
    <property type="entry name" value="DAO"/>
    <property type="match status" value="1"/>
</dbReference>
<dbReference type="GO" id="GO:0005737">
    <property type="term" value="C:cytoplasm"/>
    <property type="evidence" value="ECO:0007669"/>
    <property type="project" value="TreeGrafter"/>
</dbReference>
<dbReference type="EMBL" id="JAAGRN010000001">
    <property type="protein sequence ID" value="NDY81750.1"/>
    <property type="molecule type" value="Genomic_DNA"/>
</dbReference>
<dbReference type="InterPro" id="IPR036188">
    <property type="entry name" value="FAD/NAD-bd_sf"/>
</dbReference>
<dbReference type="Gene3D" id="3.50.50.60">
    <property type="entry name" value="FAD/NAD(P)-binding domain"/>
    <property type="match status" value="2"/>
</dbReference>
<dbReference type="PANTHER" id="PTHR13847:SF289">
    <property type="entry name" value="GLYCINE OXIDASE"/>
    <property type="match status" value="1"/>
</dbReference>
<evidence type="ECO:0000256" key="1">
    <source>
        <dbReference type="ARBA" id="ARBA00023002"/>
    </source>
</evidence>
<dbReference type="SUPFAM" id="SSF54373">
    <property type="entry name" value="FAD-linked reductases, C-terminal domain"/>
    <property type="match status" value="1"/>
</dbReference>
<evidence type="ECO:0000313" key="3">
    <source>
        <dbReference type="EMBL" id="NDY81750.1"/>
    </source>
</evidence>
<organism evidence="3">
    <name type="scientific">Sheuella amnicola</name>
    <dbReference type="NCBI Taxonomy" id="2707330"/>
    <lineage>
        <taxon>Bacteria</taxon>
        <taxon>Pseudomonadati</taxon>
        <taxon>Pseudomonadota</taxon>
        <taxon>Betaproteobacteria</taxon>
        <taxon>Burkholderiales</taxon>
        <taxon>Alcaligenaceae</taxon>
        <taxon>Sheuella</taxon>
    </lineage>
</organism>
<dbReference type="GO" id="GO:0016491">
    <property type="term" value="F:oxidoreductase activity"/>
    <property type="evidence" value="ECO:0007669"/>
    <property type="project" value="UniProtKB-KW"/>
</dbReference>
<dbReference type="InterPro" id="IPR006076">
    <property type="entry name" value="FAD-dep_OxRdtase"/>
</dbReference>
<dbReference type="RefSeq" id="WP_163651082.1">
    <property type="nucleotide sequence ID" value="NZ_JAAGRN010000001.1"/>
</dbReference>
<proteinExistence type="predicted"/>
<protein>
    <submittedName>
        <fullName evidence="3">FAD-binding oxidoreductase</fullName>
    </submittedName>
</protein>